<dbReference type="Gene3D" id="3.30.420.10">
    <property type="entry name" value="Ribonuclease H-like superfamily/Ribonuclease H"/>
    <property type="match status" value="1"/>
</dbReference>
<gene>
    <name evidence="2" type="ORF">RchiOBHm_Chr7g0224511</name>
</gene>
<dbReference type="Proteomes" id="UP000238479">
    <property type="component" value="Chromosome 7"/>
</dbReference>
<dbReference type="Pfam" id="PF13456">
    <property type="entry name" value="RVT_3"/>
    <property type="match status" value="1"/>
</dbReference>
<accession>A0A2P6PDV0</accession>
<dbReference type="EMBL" id="PDCK01000045">
    <property type="protein sequence ID" value="PRQ20104.1"/>
    <property type="molecule type" value="Genomic_DNA"/>
</dbReference>
<sequence length="107" mass="12165">MSIDAHYQHVLVESDSEVLVKLMNDGVDALHHLKSVINSCQALHRQFQRCEIKHIYREVNKVADVLSKIGLDSEIGVHFMMQPPPQVITILLDDLCETPCFRSIPCI</sequence>
<dbReference type="InterPro" id="IPR012337">
    <property type="entry name" value="RNaseH-like_sf"/>
</dbReference>
<dbReference type="InterPro" id="IPR002156">
    <property type="entry name" value="RNaseH_domain"/>
</dbReference>
<name>A0A2P6PDV0_ROSCH</name>
<feature type="domain" description="RNase H type-1" evidence="1">
    <location>
        <begin position="5"/>
        <end position="68"/>
    </location>
</feature>
<dbReference type="PANTHER" id="PTHR47723:SF19">
    <property type="entry name" value="POLYNUCLEOTIDYL TRANSFERASE, RIBONUCLEASE H-LIKE SUPERFAMILY PROTEIN"/>
    <property type="match status" value="1"/>
</dbReference>
<dbReference type="InterPro" id="IPR044730">
    <property type="entry name" value="RNase_H-like_dom_plant"/>
</dbReference>
<evidence type="ECO:0000313" key="2">
    <source>
        <dbReference type="EMBL" id="PRQ20104.1"/>
    </source>
</evidence>
<protein>
    <submittedName>
        <fullName evidence="2">Putative ribonuclease H-like domain-containing protein</fullName>
    </submittedName>
</protein>
<dbReference type="OMA" id="QQSWHPL"/>
<keyword evidence="3" id="KW-1185">Reference proteome</keyword>
<comment type="caution">
    <text evidence="2">The sequence shown here is derived from an EMBL/GenBank/DDBJ whole genome shotgun (WGS) entry which is preliminary data.</text>
</comment>
<dbReference type="SUPFAM" id="SSF53098">
    <property type="entry name" value="Ribonuclease H-like"/>
    <property type="match status" value="1"/>
</dbReference>
<dbReference type="CDD" id="cd06222">
    <property type="entry name" value="RNase_H_like"/>
    <property type="match status" value="1"/>
</dbReference>
<dbReference type="InterPro" id="IPR053151">
    <property type="entry name" value="RNase_H-like"/>
</dbReference>
<organism evidence="2 3">
    <name type="scientific">Rosa chinensis</name>
    <name type="common">China rose</name>
    <dbReference type="NCBI Taxonomy" id="74649"/>
    <lineage>
        <taxon>Eukaryota</taxon>
        <taxon>Viridiplantae</taxon>
        <taxon>Streptophyta</taxon>
        <taxon>Embryophyta</taxon>
        <taxon>Tracheophyta</taxon>
        <taxon>Spermatophyta</taxon>
        <taxon>Magnoliopsida</taxon>
        <taxon>eudicotyledons</taxon>
        <taxon>Gunneridae</taxon>
        <taxon>Pentapetalae</taxon>
        <taxon>rosids</taxon>
        <taxon>fabids</taxon>
        <taxon>Rosales</taxon>
        <taxon>Rosaceae</taxon>
        <taxon>Rosoideae</taxon>
        <taxon>Rosoideae incertae sedis</taxon>
        <taxon>Rosa</taxon>
    </lineage>
</organism>
<dbReference type="PANTHER" id="PTHR47723">
    <property type="entry name" value="OS05G0353850 PROTEIN"/>
    <property type="match status" value="1"/>
</dbReference>
<dbReference type="InterPro" id="IPR036397">
    <property type="entry name" value="RNaseH_sf"/>
</dbReference>
<dbReference type="GO" id="GO:0003676">
    <property type="term" value="F:nucleic acid binding"/>
    <property type="evidence" value="ECO:0007669"/>
    <property type="project" value="InterPro"/>
</dbReference>
<proteinExistence type="predicted"/>
<dbReference type="GO" id="GO:0004523">
    <property type="term" value="F:RNA-DNA hybrid ribonuclease activity"/>
    <property type="evidence" value="ECO:0007669"/>
    <property type="project" value="InterPro"/>
</dbReference>
<dbReference type="AlphaFoldDB" id="A0A2P6PDV0"/>
<evidence type="ECO:0000313" key="3">
    <source>
        <dbReference type="Proteomes" id="UP000238479"/>
    </source>
</evidence>
<dbReference type="Gramene" id="PRQ20104">
    <property type="protein sequence ID" value="PRQ20104"/>
    <property type="gene ID" value="RchiOBHm_Chr7g0224511"/>
</dbReference>
<reference evidence="2 3" key="1">
    <citation type="journal article" date="2018" name="Nat. Genet.">
        <title>The Rosa genome provides new insights in the design of modern roses.</title>
        <authorList>
            <person name="Bendahmane M."/>
        </authorList>
    </citation>
    <scope>NUCLEOTIDE SEQUENCE [LARGE SCALE GENOMIC DNA]</scope>
    <source>
        <strain evidence="3">cv. Old Blush</strain>
    </source>
</reference>
<evidence type="ECO:0000259" key="1">
    <source>
        <dbReference type="Pfam" id="PF13456"/>
    </source>
</evidence>